<keyword evidence="2" id="KW-0812">Transmembrane</keyword>
<keyword evidence="2" id="KW-1133">Transmembrane helix</keyword>
<organism evidence="4">
    <name type="scientific">Homalodisca liturata</name>
    <dbReference type="NCBI Taxonomy" id="320908"/>
    <lineage>
        <taxon>Eukaryota</taxon>
        <taxon>Metazoa</taxon>
        <taxon>Ecdysozoa</taxon>
        <taxon>Arthropoda</taxon>
        <taxon>Hexapoda</taxon>
        <taxon>Insecta</taxon>
        <taxon>Pterygota</taxon>
        <taxon>Neoptera</taxon>
        <taxon>Paraneoptera</taxon>
        <taxon>Hemiptera</taxon>
        <taxon>Auchenorrhyncha</taxon>
        <taxon>Membracoidea</taxon>
        <taxon>Cicadellidae</taxon>
        <taxon>Cicadellinae</taxon>
        <taxon>Proconiini</taxon>
        <taxon>Homalodisca</taxon>
    </lineage>
</organism>
<evidence type="ECO:0000256" key="2">
    <source>
        <dbReference type="SAM" id="Phobius"/>
    </source>
</evidence>
<dbReference type="EMBL" id="GECU01028591">
    <property type="protein sequence ID" value="JAS79115.1"/>
    <property type="molecule type" value="Transcribed_RNA"/>
</dbReference>
<feature type="transmembrane region" description="Helical" evidence="2">
    <location>
        <begin position="33"/>
        <end position="56"/>
    </location>
</feature>
<dbReference type="AlphaFoldDB" id="A0A1B6I2J3"/>
<evidence type="ECO:0000256" key="1">
    <source>
        <dbReference type="SAM" id="MobiDB-lite"/>
    </source>
</evidence>
<reference evidence="4" key="1">
    <citation type="submission" date="2015-11" db="EMBL/GenBank/DDBJ databases">
        <title>De novo transcriptome assembly of four potential Pierce s Disease insect vectors from Arizona vineyards.</title>
        <authorList>
            <person name="Tassone E.E."/>
        </authorList>
    </citation>
    <scope>NUCLEOTIDE SEQUENCE</scope>
</reference>
<keyword evidence="2" id="KW-0472">Membrane</keyword>
<name>A0A1B6I2J3_9HEMI</name>
<evidence type="ECO:0000313" key="4">
    <source>
        <dbReference type="EMBL" id="JAS81144.1"/>
    </source>
</evidence>
<protein>
    <submittedName>
        <fullName evidence="4">Uncharacterized protein</fullName>
    </submittedName>
</protein>
<dbReference type="EMBL" id="GECU01026562">
    <property type="protein sequence ID" value="JAS81144.1"/>
    <property type="molecule type" value="Transcribed_RNA"/>
</dbReference>
<feature type="transmembrane region" description="Helical" evidence="2">
    <location>
        <begin position="120"/>
        <end position="142"/>
    </location>
</feature>
<evidence type="ECO:0000313" key="3">
    <source>
        <dbReference type="EMBL" id="JAS79115.1"/>
    </source>
</evidence>
<accession>A0A1B6I2J3</accession>
<feature type="transmembrane region" description="Helical" evidence="2">
    <location>
        <begin position="148"/>
        <end position="169"/>
    </location>
</feature>
<proteinExistence type="predicted"/>
<sequence>MSTQNATNDDSDLLDYISFSKCFCFISLRFCAIFFSAYVVIWFFTVVFMFLLLLVFPCKEQVKARLIEFEQRQQQQHSQSPQGGDPMHQSQPDPESPATSQDARRLSVLIDRLRFCDPSVILFLTFSSLLGCMGVTSVVAIVNDDAELLKITNFVIMFGIIYFLISTIIRSLRSKDMEDILCSLVWNNMVFHRSLHVPSTVSLSMQGAGKSPFDRV</sequence>
<feature type="compositionally biased region" description="Polar residues" evidence="1">
    <location>
        <begin position="88"/>
        <end position="100"/>
    </location>
</feature>
<gene>
    <name evidence="4" type="ORF">g.12191</name>
    <name evidence="3" type="ORF">g.12193</name>
</gene>
<feature type="region of interest" description="Disordered" evidence="1">
    <location>
        <begin position="75"/>
        <end position="100"/>
    </location>
</feature>